<evidence type="ECO:0008006" key="7">
    <source>
        <dbReference type="Google" id="ProtNLM"/>
    </source>
</evidence>
<feature type="domain" description="GGDEF" evidence="4">
    <location>
        <begin position="529"/>
        <end position="662"/>
    </location>
</feature>
<keyword evidence="6" id="KW-1185">Reference proteome</keyword>
<dbReference type="EMBL" id="BAAAZE010000016">
    <property type="protein sequence ID" value="GAA4034122.1"/>
    <property type="molecule type" value="Genomic_DNA"/>
</dbReference>
<feature type="domain" description="PAS" evidence="2">
    <location>
        <begin position="127"/>
        <end position="197"/>
    </location>
</feature>
<evidence type="ECO:0000259" key="4">
    <source>
        <dbReference type="PROSITE" id="PS50887"/>
    </source>
</evidence>
<dbReference type="NCBIfam" id="TIGR00229">
    <property type="entry name" value="sensory_box"/>
    <property type="match status" value="3"/>
</dbReference>
<dbReference type="SMART" id="SM00086">
    <property type="entry name" value="PAC"/>
    <property type="match status" value="1"/>
</dbReference>
<dbReference type="CDD" id="cd01949">
    <property type="entry name" value="GGDEF"/>
    <property type="match status" value="1"/>
</dbReference>
<dbReference type="SUPFAM" id="SSF55073">
    <property type="entry name" value="Nucleotide cyclase"/>
    <property type="match status" value="1"/>
</dbReference>
<sequence>MRLLDNFNLKTRVALTVSLLVALAILLGAAASLNLTRQYLGTLTSEQLSAMAQTILASAVALSLLFGMLVWYTIHRQIAPLQQLRQRIHASNLGCTSNTGNDITDLANAFDLLLKERQHADHRYHASEQRLRLIADNIPALVAYVDADRRVIFANRKYEQDYGVAYDKLTGLPLHELLGPDVYAQSEVFMREVMGGRAINFERLVTHTGAVRWERVSYVPELDADGRVAGFISLAEDITELKRAQHTFAKSEMRLRMITDNMPALIAYIDQEEHYRFCNGHYETILNLAPEKVLGQTVRQVTGEAGYKELALHIKKVLRGERVSFEQQSEKNDKRYFLHDYIPDLDAAGLTIGFYSMVVDITPRKLAELRQQASDHLLRSVTDSLPALVSFIDADERFQFNNQPYEQWFGRPLSRIRGHHVVELMTPDEAARHKIHFEKARQGHIARFEFESRQDDIIHYYQAAYLPQVDQNQQFSGVCSMINDITNLKVVENKLRILARHDTLTGLPNRNQFDEKLAEAMARSRRSGQAMALMFLDIDHFKSINDTLGHHSGDEVLREFSRRLLRSVRSTDTVSRLAGDEFVIILEGLHLPDESAMVAAKIIAAMAADFDILGVARKVSTSIGIAIGDDSESDGDALLRRADEALYDAKAAGRNTFRTSYLLARTA</sequence>
<dbReference type="CDD" id="cd00130">
    <property type="entry name" value="PAS"/>
    <property type="match status" value="2"/>
</dbReference>
<comment type="caution">
    <text evidence="5">The sequence shown here is derived from an EMBL/GenBank/DDBJ whole genome shotgun (WGS) entry which is preliminary data.</text>
</comment>
<organism evidence="5 6">
    <name type="scientific">Actimicrobium antarcticum</name>
    <dbReference type="NCBI Taxonomy" id="1051899"/>
    <lineage>
        <taxon>Bacteria</taxon>
        <taxon>Pseudomonadati</taxon>
        <taxon>Pseudomonadota</taxon>
        <taxon>Betaproteobacteria</taxon>
        <taxon>Burkholderiales</taxon>
        <taxon>Oxalobacteraceae</taxon>
        <taxon>Actimicrobium</taxon>
    </lineage>
</organism>
<dbReference type="InterPro" id="IPR043128">
    <property type="entry name" value="Rev_trsase/Diguanyl_cyclase"/>
</dbReference>
<evidence type="ECO:0000259" key="3">
    <source>
        <dbReference type="PROSITE" id="PS50113"/>
    </source>
</evidence>
<evidence type="ECO:0000313" key="5">
    <source>
        <dbReference type="EMBL" id="GAA4034122.1"/>
    </source>
</evidence>
<evidence type="ECO:0000259" key="2">
    <source>
        <dbReference type="PROSITE" id="PS50112"/>
    </source>
</evidence>
<feature type="transmembrane region" description="Helical" evidence="1">
    <location>
        <begin position="55"/>
        <end position="74"/>
    </location>
</feature>
<evidence type="ECO:0000256" key="1">
    <source>
        <dbReference type="SAM" id="Phobius"/>
    </source>
</evidence>
<dbReference type="InterPro" id="IPR001610">
    <property type="entry name" value="PAC"/>
</dbReference>
<dbReference type="InterPro" id="IPR000700">
    <property type="entry name" value="PAS-assoc_C"/>
</dbReference>
<dbReference type="NCBIfam" id="TIGR00254">
    <property type="entry name" value="GGDEF"/>
    <property type="match status" value="1"/>
</dbReference>
<dbReference type="InterPro" id="IPR035965">
    <property type="entry name" value="PAS-like_dom_sf"/>
</dbReference>
<accession>A0ABP7U1A1</accession>
<protein>
    <recommendedName>
        <fullName evidence="7">PAS domain S-box-containing protein/diguanylate cyclase (GGDEF) domain-containing protein</fullName>
    </recommendedName>
</protein>
<feature type="domain" description="PAS" evidence="2">
    <location>
        <begin position="251"/>
        <end position="321"/>
    </location>
</feature>
<dbReference type="InterPro" id="IPR000160">
    <property type="entry name" value="GGDEF_dom"/>
</dbReference>
<dbReference type="InterPro" id="IPR013656">
    <property type="entry name" value="PAS_4"/>
</dbReference>
<gene>
    <name evidence="5" type="ORF">GCM10022212_36770</name>
</gene>
<reference evidence="6" key="1">
    <citation type="journal article" date="2019" name="Int. J. Syst. Evol. Microbiol.">
        <title>The Global Catalogue of Microorganisms (GCM) 10K type strain sequencing project: providing services to taxonomists for standard genome sequencing and annotation.</title>
        <authorList>
            <consortium name="The Broad Institute Genomics Platform"/>
            <consortium name="The Broad Institute Genome Sequencing Center for Infectious Disease"/>
            <person name="Wu L."/>
            <person name="Ma J."/>
        </authorList>
    </citation>
    <scope>NUCLEOTIDE SEQUENCE [LARGE SCALE GENOMIC DNA]</scope>
    <source>
        <strain evidence="6">JCM 16673</strain>
    </source>
</reference>
<evidence type="ECO:0000313" key="6">
    <source>
        <dbReference type="Proteomes" id="UP001501353"/>
    </source>
</evidence>
<feature type="domain" description="PAC" evidence="3">
    <location>
        <begin position="197"/>
        <end position="250"/>
    </location>
</feature>
<dbReference type="SMART" id="SM00267">
    <property type="entry name" value="GGDEF"/>
    <property type="match status" value="1"/>
</dbReference>
<dbReference type="SUPFAM" id="SSF55785">
    <property type="entry name" value="PYP-like sensor domain (PAS domain)"/>
    <property type="match status" value="3"/>
</dbReference>
<dbReference type="PROSITE" id="PS50887">
    <property type="entry name" value="GGDEF"/>
    <property type="match status" value="1"/>
</dbReference>
<dbReference type="Proteomes" id="UP001501353">
    <property type="component" value="Unassembled WGS sequence"/>
</dbReference>
<keyword evidence="1" id="KW-0812">Transmembrane</keyword>
<dbReference type="PROSITE" id="PS50112">
    <property type="entry name" value="PAS"/>
    <property type="match status" value="2"/>
</dbReference>
<keyword evidence="1" id="KW-1133">Transmembrane helix</keyword>
<dbReference type="Pfam" id="PF08448">
    <property type="entry name" value="PAS_4"/>
    <property type="match status" value="3"/>
</dbReference>
<dbReference type="PANTHER" id="PTHR44757:SF2">
    <property type="entry name" value="BIOFILM ARCHITECTURE MAINTENANCE PROTEIN MBAA"/>
    <property type="match status" value="1"/>
</dbReference>
<dbReference type="Gene3D" id="3.30.70.270">
    <property type="match status" value="1"/>
</dbReference>
<proteinExistence type="predicted"/>
<dbReference type="Pfam" id="PF00990">
    <property type="entry name" value="GGDEF"/>
    <property type="match status" value="1"/>
</dbReference>
<dbReference type="Gene3D" id="3.30.450.20">
    <property type="entry name" value="PAS domain"/>
    <property type="match status" value="3"/>
</dbReference>
<dbReference type="PROSITE" id="PS50113">
    <property type="entry name" value="PAC"/>
    <property type="match status" value="1"/>
</dbReference>
<name>A0ABP7U1A1_9BURK</name>
<dbReference type="InterPro" id="IPR029787">
    <property type="entry name" value="Nucleotide_cyclase"/>
</dbReference>
<dbReference type="InterPro" id="IPR000014">
    <property type="entry name" value="PAS"/>
</dbReference>
<dbReference type="PANTHER" id="PTHR44757">
    <property type="entry name" value="DIGUANYLATE CYCLASE DGCP"/>
    <property type="match status" value="1"/>
</dbReference>
<dbReference type="SMART" id="SM00091">
    <property type="entry name" value="PAS"/>
    <property type="match status" value="3"/>
</dbReference>
<dbReference type="InterPro" id="IPR052155">
    <property type="entry name" value="Biofilm_reg_signaling"/>
</dbReference>
<dbReference type="RefSeq" id="WP_344765644.1">
    <property type="nucleotide sequence ID" value="NZ_BAAAZE010000016.1"/>
</dbReference>
<keyword evidence="1" id="KW-0472">Membrane</keyword>